<keyword evidence="3" id="KW-1185">Reference proteome</keyword>
<proteinExistence type="predicted"/>
<dbReference type="Proteomes" id="UP001500831">
    <property type="component" value="Unassembled WGS sequence"/>
</dbReference>
<comment type="caution">
    <text evidence="2">The sequence shown here is derived from an EMBL/GenBank/DDBJ whole genome shotgun (WGS) entry which is preliminary data.</text>
</comment>
<evidence type="ECO:0000313" key="3">
    <source>
        <dbReference type="Proteomes" id="UP001500831"/>
    </source>
</evidence>
<reference evidence="2 3" key="1">
    <citation type="journal article" date="2019" name="Int. J. Syst. Evol. Microbiol.">
        <title>The Global Catalogue of Microorganisms (GCM) 10K type strain sequencing project: providing services to taxonomists for standard genome sequencing and annotation.</title>
        <authorList>
            <consortium name="The Broad Institute Genomics Platform"/>
            <consortium name="The Broad Institute Genome Sequencing Center for Infectious Disease"/>
            <person name="Wu L."/>
            <person name="Ma J."/>
        </authorList>
    </citation>
    <scope>NUCLEOTIDE SEQUENCE [LARGE SCALE GENOMIC DNA]</scope>
    <source>
        <strain evidence="2 3">JCM 6242</strain>
    </source>
</reference>
<feature type="region of interest" description="Disordered" evidence="1">
    <location>
        <begin position="1"/>
        <end position="32"/>
    </location>
</feature>
<name>A0ABN3W209_9ACTN</name>
<dbReference type="EMBL" id="BAAAVI010000036">
    <property type="protein sequence ID" value="GAA2884308.1"/>
    <property type="molecule type" value="Genomic_DNA"/>
</dbReference>
<gene>
    <name evidence="2" type="ORF">GCM10010517_47650</name>
</gene>
<sequence length="103" mass="10825">MVKAPSRFPPGLSRVPALSGGGAEGSLTPVGTPVKRRQALSRNFSQVIRGAVGAPTFIDRHGDSGISVMWSESGCYWDEGGLQGGSPTKVSSTTEQTTIWSYL</sequence>
<evidence type="ECO:0000256" key="1">
    <source>
        <dbReference type="SAM" id="MobiDB-lite"/>
    </source>
</evidence>
<evidence type="ECO:0000313" key="2">
    <source>
        <dbReference type="EMBL" id="GAA2884308.1"/>
    </source>
</evidence>
<organism evidence="2 3">
    <name type="scientific">Streptosporangium fragile</name>
    <dbReference type="NCBI Taxonomy" id="46186"/>
    <lineage>
        <taxon>Bacteria</taxon>
        <taxon>Bacillati</taxon>
        <taxon>Actinomycetota</taxon>
        <taxon>Actinomycetes</taxon>
        <taxon>Streptosporangiales</taxon>
        <taxon>Streptosporangiaceae</taxon>
        <taxon>Streptosporangium</taxon>
    </lineage>
</organism>
<accession>A0ABN3W209</accession>
<protein>
    <submittedName>
        <fullName evidence="2">Uncharacterized protein</fullName>
    </submittedName>
</protein>